<dbReference type="AlphaFoldDB" id="A0A419SZ79"/>
<feature type="transmembrane region" description="Helical" evidence="2">
    <location>
        <begin position="97"/>
        <end position="114"/>
    </location>
</feature>
<feature type="transmembrane region" description="Helical" evidence="2">
    <location>
        <begin position="134"/>
        <end position="154"/>
    </location>
</feature>
<dbReference type="Pfam" id="PF13240">
    <property type="entry name" value="Zn_Ribbon_1"/>
    <property type="match status" value="1"/>
</dbReference>
<gene>
    <name evidence="4" type="ORF">BET01_07710</name>
</gene>
<sequence>MGENELTNVGQEKSLFTVKRILRALSLLCIIFVFCPSFLVSCSGRNVNVSAMTAVGGVSAYGKRMVDPHPIMLICLLIPVAILVLMFIKKFTDNKTALITLICSIVDFVIWLIFRSSVKRIAEENYCSFKTTAWFGFNIIALILIILLSMLVVLKKMKMDTDLISIFSGDNKQNTLNQMSNAVTQISSAVSQMAGNVASNISNKTSKENAIGFCSKCGSPIVDGCKFCTSCGSPVPENVLEEAEAAKKAAEEEAKRREEEKHAAEKEAATSRNESADPISQEDNVSPLFYCQQCGTKLEPDATFCESCGTKIE</sequence>
<evidence type="ECO:0000256" key="2">
    <source>
        <dbReference type="SAM" id="Phobius"/>
    </source>
</evidence>
<dbReference type="OrthoDB" id="2043557at2"/>
<evidence type="ECO:0000313" key="4">
    <source>
        <dbReference type="EMBL" id="RKD30459.1"/>
    </source>
</evidence>
<name>A0A419SZ79_9FIRM</name>
<keyword evidence="2" id="KW-0472">Membrane</keyword>
<feature type="transmembrane region" description="Helical" evidence="2">
    <location>
        <begin position="71"/>
        <end position="88"/>
    </location>
</feature>
<proteinExistence type="predicted"/>
<protein>
    <recommendedName>
        <fullName evidence="3">Zinc-ribbon domain-containing protein</fullName>
    </recommendedName>
</protein>
<evidence type="ECO:0000313" key="5">
    <source>
        <dbReference type="Proteomes" id="UP000284277"/>
    </source>
</evidence>
<comment type="caution">
    <text evidence="4">The sequence shown here is derived from an EMBL/GenBank/DDBJ whole genome shotgun (WGS) entry which is preliminary data.</text>
</comment>
<evidence type="ECO:0000256" key="1">
    <source>
        <dbReference type="SAM" id="MobiDB-lite"/>
    </source>
</evidence>
<dbReference type="RefSeq" id="WP_120198079.1">
    <property type="nucleotide sequence ID" value="NZ_MCIA01000031.1"/>
</dbReference>
<accession>A0A419SZ79</accession>
<feature type="region of interest" description="Disordered" evidence="1">
    <location>
        <begin position="242"/>
        <end position="282"/>
    </location>
</feature>
<dbReference type="InterPro" id="IPR026870">
    <property type="entry name" value="Zinc_ribbon_dom"/>
</dbReference>
<keyword evidence="2" id="KW-0812">Transmembrane</keyword>
<reference evidence="4 5" key="1">
    <citation type="submission" date="2016-08" db="EMBL/GenBank/DDBJ databases">
        <title>A new outlook on sporulation: Clostridium algidixylanolyticum.</title>
        <authorList>
            <person name="Poppleton D.I."/>
            <person name="Gribaldo S."/>
        </authorList>
    </citation>
    <scope>NUCLEOTIDE SEQUENCE [LARGE SCALE GENOMIC DNA]</scope>
    <source>
        <strain evidence="4 5">SPL73</strain>
    </source>
</reference>
<dbReference type="EMBL" id="MCIA01000031">
    <property type="protein sequence ID" value="RKD30459.1"/>
    <property type="molecule type" value="Genomic_DNA"/>
</dbReference>
<keyword evidence="2" id="KW-1133">Transmembrane helix</keyword>
<feature type="transmembrane region" description="Helical" evidence="2">
    <location>
        <begin position="21"/>
        <end position="40"/>
    </location>
</feature>
<organism evidence="4 5">
    <name type="scientific">Lacrimispora algidixylanolytica</name>
    <dbReference type="NCBI Taxonomy" id="94868"/>
    <lineage>
        <taxon>Bacteria</taxon>
        <taxon>Bacillati</taxon>
        <taxon>Bacillota</taxon>
        <taxon>Clostridia</taxon>
        <taxon>Lachnospirales</taxon>
        <taxon>Lachnospiraceae</taxon>
        <taxon>Lacrimispora</taxon>
    </lineage>
</organism>
<keyword evidence="5" id="KW-1185">Reference proteome</keyword>
<feature type="compositionally biased region" description="Basic and acidic residues" evidence="1">
    <location>
        <begin position="244"/>
        <end position="269"/>
    </location>
</feature>
<evidence type="ECO:0000259" key="3">
    <source>
        <dbReference type="Pfam" id="PF13240"/>
    </source>
</evidence>
<feature type="domain" description="Zinc-ribbon" evidence="3">
    <location>
        <begin position="290"/>
        <end position="312"/>
    </location>
</feature>
<dbReference type="Proteomes" id="UP000284277">
    <property type="component" value="Unassembled WGS sequence"/>
</dbReference>